<reference evidence="2 3" key="1">
    <citation type="journal article" date="2014" name="Nat. Genet.">
        <title>Genome and transcriptome of the porcine whipworm Trichuris suis.</title>
        <authorList>
            <person name="Jex A.R."/>
            <person name="Nejsum P."/>
            <person name="Schwarz E.M."/>
            <person name="Hu L."/>
            <person name="Young N.D."/>
            <person name="Hall R.S."/>
            <person name="Korhonen P.K."/>
            <person name="Liao S."/>
            <person name="Thamsborg S."/>
            <person name="Xia J."/>
            <person name="Xu P."/>
            <person name="Wang S."/>
            <person name="Scheerlinck J.P."/>
            <person name="Hofmann A."/>
            <person name="Sternberg P.W."/>
            <person name="Wang J."/>
            <person name="Gasser R.B."/>
        </authorList>
    </citation>
    <scope>NUCLEOTIDE SEQUENCE [LARGE SCALE GENOMIC DNA]</scope>
    <source>
        <strain evidence="2">DCEP-RM93F</strain>
        <strain evidence="1">DCEP-RM93M</strain>
    </source>
</reference>
<evidence type="ECO:0000313" key="2">
    <source>
        <dbReference type="EMBL" id="KFD59239.1"/>
    </source>
</evidence>
<dbReference type="AlphaFoldDB" id="A0A085MPU3"/>
<protein>
    <submittedName>
        <fullName evidence="2">Uncharacterized protein</fullName>
    </submittedName>
</protein>
<evidence type="ECO:0000313" key="1">
    <source>
        <dbReference type="EMBL" id="KFD44836.1"/>
    </source>
</evidence>
<accession>A0A085MPU3</accession>
<dbReference type="EMBL" id="KL364391">
    <property type="protein sequence ID" value="KFD44836.1"/>
    <property type="molecule type" value="Genomic_DNA"/>
</dbReference>
<gene>
    <name evidence="1" type="ORF">M513_14287</name>
    <name evidence="2" type="ORF">M514_14287</name>
</gene>
<name>A0A085MPU3_9BILA</name>
<proteinExistence type="predicted"/>
<organism evidence="2">
    <name type="scientific">Trichuris suis</name>
    <name type="common">pig whipworm</name>
    <dbReference type="NCBI Taxonomy" id="68888"/>
    <lineage>
        <taxon>Eukaryota</taxon>
        <taxon>Metazoa</taxon>
        <taxon>Ecdysozoa</taxon>
        <taxon>Nematoda</taxon>
        <taxon>Enoplea</taxon>
        <taxon>Dorylaimia</taxon>
        <taxon>Trichinellida</taxon>
        <taxon>Trichuridae</taxon>
        <taxon>Trichuris</taxon>
    </lineage>
</organism>
<sequence>MLLVGGPAERMNRWTRTMALHCSSQWKRRLHILKAVLR</sequence>
<dbReference type="Proteomes" id="UP000030758">
    <property type="component" value="Unassembled WGS sequence"/>
</dbReference>
<dbReference type="EMBL" id="KL368425">
    <property type="protein sequence ID" value="KFD59239.1"/>
    <property type="molecule type" value="Genomic_DNA"/>
</dbReference>
<keyword evidence="3" id="KW-1185">Reference proteome</keyword>
<dbReference type="Proteomes" id="UP000030764">
    <property type="component" value="Unassembled WGS sequence"/>
</dbReference>
<evidence type="ECO:0000313" key="3">
    <source>
        <dbReference type="Proteomes" id="UP000030764"/>
    </source>
</evidence>